<dbReference type="AlphaFoldDB" id="A0A841MTT2"/>
<evidence type="ECO:0000313" key="2">
    <source>
        <dbReference type="EMBL" id="MBB6327516.1"/>
    </source>
</evidence>
<feature type="signal peptide" evidence="1">
    <location>
        <begin position="1"/>
        <end position="22"/>
    </location>
</feature>
<accession>A0A841MTT2</accession>
<comment type="caution">
    <text evidence="2">The sequence shown here is derived from an EMBL/GenBank/DDBJ whole genome shotgun (WGS) entry which is preliminary data.</text>
</comment>
<reference evidence="2 3" key="1">
    <citation type="submission" date="2020-08" db="EMBL/GenBank/DDBJ databases">
        <title>Genomic Encyclopedia of Type Strains, Phase IV (KMG-IV): sequencing the most valuable type-strain genomes for metagenomic binning, comparative biology and taxonomic classification.</title>
        <authorList>
            <person name="Goeker M."/>
        </authorList>
    </citation>
    <scope>NUCLEOTIDE SEQUENCE [LARGE SCALE GENOMIC DNA]</scope>
    <source>
        <strain evidence="2 3">DSM 102044</strain>
    </source>
</reference>
<keyword evidence="1" id="KW-0732">Signal</keyword>
<evidence type="ECO:0000256" key="1">
    <source>
        <dbReference type="SAM" id="SignalP"/>
    </source>
</evidence>
<dbReference type="Proteomes" id="UP000588604">
    <property type="component" value="Unassembled WGS sequence"/>
</dbReference>
<sequence>MIKIKTKILVFTLMVSSFMVFLKTNQVKGSGGDKACVYTVDTPDSMRVDCFGEGSMCSMILACPKPKFGNT</sequence>
<protein>
    <submittedName>
        <fullName evidence="2">Uncharacterized protein</fullName>
    </submittedName>
</protein>
<dbReference type="RefSeq" id="WP_184496340.1">
    <property type="nucleotide sequence ID" value="NZ_JACIJO010000003.1"/>
</dbReference>
<evidence type="ECO:0000313" key="3">
    <source>
        <dbReference type="Proteomes" id="UP000588604"/>
    </source>
</evidence>
<keyword evidence="3" id="KW-1185">Reference proteome</keyword>
<gene>
    <name evidence="2" type="ORF">FHS59_003159</name>
</gene>
<dbReference type="EMBL" id="JACIJO010000003">
    <property type="protein sequence ID" value="MBB6327516.1"/>
    <property type="molecule type" value="Genomic_DNA"/>
</dbReference>
<proteinExistence type="predicted"/>
<name>A0A841MTT2_9BACT</name>
<feature type="chain" id="PRO_5032622742" evidence="1">
    <location>
        <begin position="23"/>
        <end position="71"/>
    </location>
</feature>
<organism evidence="2 3">
    <name type="scientific">Algoriphagus iocasae</name>
    <dbReference type="NCBI Taxonomy" id="1836499"/>
    <lineage>
        <taxon>Bacteria</taxon>
        <taxon>Pseudomonadati</taxon>
        <taxon>Bacteroidota</taxon>
        <taxon>Cytophagia</taxon>
        <taxon>Cytophagales</taxon>
        <taxon>Cyclobacteriaceae</taxon>
        <taxon>Algoriphagus</taxon>
    </lineage>
</organism>